<comment type="caution">
    <text evidence="2">The sequence shown here is derived from an EMBL/GenBank/DDBJ whole genome shotgun (WGS) entry which is preliminary data.</text>
</comment>
<protein>
    <submittedName>
        <fullName evidence="2">Uncharacterized protein</fullName>
    </submittedName>
</protein>
<dbReference type="EMBL" id="PGGO01000034">
    <property type="protein sequence ID" value="PSH61719.1"/>
    <property type="molecule type" value="Genomic_DNA"/>
</dbReference>
<organism evidence="2 3">
    <name type="scientific">Phyllobacterium brassicacearum</name>
    <dbReference type="NCBI Taxonomy" id="314235"/>
    <lineage>
        <taxon>Bacteria</taxon>
        <taxon>Pseudomonadati</taxon>
        <taxon>Pseudomonadota</taxon>
        <taxon>Alphaproteobacteria</taxon>
        <taxon>Hyphomicrobiales</taxon>
        <taxon>Phyllobacteriaceae</taxon>
        <taxon>Phyllobacterium</taxon>
    </lineage>
</organism>
<dbReference type="RefSeq" id="WP_133624728.1">
    <property type="nucleotide sequence ID" value="NZ_PGGO01000034.1"/>
</dbReference>
<evidence type="ECO:0000313" key="2">
    <source>
        <dbReference type="EMBL" id="PSH61719.1"/>
    </source>
</evidence>
<proteinExistence type="predicted"/>
<keyword evidence="3" id="KW-1185">Reference proteome</keyword>
<dbReference type="AlphaFoldDB" id="A0A2P7B5J7"/>
<dbReference type="Proteomes" id="UP000241444">
    <property type="component" value="Unassembled WGS sequence"/>
</dbReference>
<gene>
    <name evidence="2" type="ORF">CU102_26415</name>
</gene>
<evidence type="ECO:0000313" key="3">
    <source>
        <dbReference type="Proteomes" id="UP000241444"/>
    </source>
</evidence>
<reference evidence="3" key="1">
    <citation type="submission" date="2017-11" db="EMBL/GenBank/DDBJ databases">
        <authorList>
            <person name="Kuznetsova I."/>
            <person name="Sazanova A."/>
            <person name="Chirak E."/>
            <person name="Safronova V."/>
            <person name="Willems A."/>
        </authorList>
    </citation>
    <scope>NUCLEOTIDE SEQUENCE [LARGE SCALE GENOMIC DNA]</scope>
    <source>
        <strain evidence="3">STM 196</strain>
    </source>
</reference>
<sequence>MKDNPSTKIQIPQVRLSSTQMSSLIGEAIPSAEKKMEPAKVANTRPPPQEPPPVEDIITENHAEKSVRNRARTHRSHLLERLQIQLQPSVIAETKIRAVQDRTTASAIVEAALRAYLKL</sequence>
<feature type="compositionally biased region" description="Pro residues" evidence="1">
    <location>
        <begin position="45"/>
        <end position="54"/>
    </location>
</feature>
<feature type="region of interest" description="Disordered" evidence="1">
    <location>
        <begin position="1"/>
        <end position="61"/>
    </location>
</feature>
<accession>A0A2P7B5J7</accession>
<name>A0A2P7B5J7_9HYPH</name>
<feature type="compositionally biased region" description="Polar residues" evidence="1">
    <location>
        <begin position="1"/>
        <end position="23"/>
    </location>
</feature>
<evidence type="ECO:0000256" key="1">
    <source>
        <dbReference type="SAM" id="MobiDB-lite"/>
    </source>
</evidence>